<keyword evidence="1" id="KW-0175">Coiled coil</keyword>
<dbReference type="Gene3D" id="1.25.10.10">
    <property type="entry name" value="Leucine-rich Repeat Variant"/>
    <property type="match status" value="1"/>
</dbReference>
<sequence>MSSSNLSDFSFTGLDSRYFRKSIRNVPSTSRNSSLLSTCSGTESKYYKMKKLVISINEYLQNNTEEVASLVSRFLQALSVTIDLSIFDPHTNIASEFYVSLRDLMTKMEGRSSFAWYCVDVLSNACRNSSARLALIHTYQFIPSLARMLGDQISKEKKIRLLKLMQDLTCGIKISWQIPHLPHLMTTLGKWVESSDEEIVALSLGVLVNLCYKNLSAIYTLTSNVDMKRLIRTCLTMKGPILEAHACKLLIICDHINEVGPATNLLKLVNITFSSMKCAFNDRDHILLRQLVEFYIDVKKQNPCGENGDINEIFESEVAELLKTLDRSVAMTASEDGQGDACNLAECVALVFQFLHHLIETDVDCLKTFYPKFVSVSLDWIQNEVVSTQSIAILKAIASRTPPENSALLKPLGVNLPVFLLALDSASPEDTSSFTERNKRTAALLQLLSVMVKMNDLRPKILMELKEETIYKVFYPLLGDDSPRLCASDPSSCSEETVNLYTYAVALVNELAVYDVNWIVIRDNLLQQKQIHYVLCQALYCGSAEVKSMVLQMAGVSTFPGNFVANAMSSMQSLFSLSSPPPARSHHVMMNELSAPVLSVTQVKNLDEVLKQLREAMLNRNFTDISTSDVMELYEYKLASMGHAERAARASAEAASEHCVHLEQRTAQLTAGMNKLHQLLFHTQQRHQEVTKIKQQLEELVQVRTNSFEAEKGRCKAIQSRLNHEERKSAKLQESLEDVNRKLEEAREYKDQLEEQQTKLKQLVSKLEENCSRLEKNLIKKEDSLKKYSTQIEDLTKQIMIAEKELKEKQKHLDNKTLELQHTLEDLEMKSKIIETITKVAQQHKRDD</sequence>
<dbReference type="Pfam" id="PF21044">
    <property type="entry name" value="CIP2A_N"/>
    <property type="match status" value="1"/>
</dbReference>
<name>A0AAW1V4U6_9CUCU</name>
<dbReference type="InterPro" id="IPR048701">
    <property type="entry name" value="CIP2A_N"/>
</dbReference>
<evidence type="ECO:0000256" key="1">
    <source>
        <dbReference type="SAM" id="Coils"/>
    </source>
</evidence>
<dbReference type="PANTHER" id="PTHR23161">
    <property type="entry name" value="PROTEIN CIP2A"/>
    <property type="match status" value="1"/>
</dbReference>
<dbReference type="Proteomes" id="UP001431783">
    <property type="component" value="Unassembled WGS sequence"/>
</dbReference>
<keyword evidence="4" id="KW-1185">Reference proteome</keyword>
<feature type="domain" description="CIP2A N-terminal" evidence="2">
    <location>
        <begin position="68"/>
        <end position="238"/>
    </location>
</feature>
<organism evidence="3 4">
    <name type="scientific">Henosepilachna vigintioctopunctata</name>
    <dbReference type="NCBI Taxonomy" id="420089"/>
    <lineage>
        <taxon>Eukaryota</taxon>
        <taxon>Metazoa</taxon>
        <taxon>Ecdysozoa</taxon>
        <taxon>Arthropoda</taxon>
        <taxon>Hexapoda</taxon>
        <taxon>Insecta</taxon>
        <taxon>Pterygota</taxon>
        <taxon>Neoptera</taxon>
        <taxon>Endopterygota</taxon>
        <taxon>Coleoptera</taxon>
        <taxon>Polyphaga</taxon>
        <taxon>Cucujiformia</taxon>
        <taxon>Coccinelloidea</taxon>
        <taxon>Coccinellidae</taxon>
        <taxon>Epilachninae</taxon>
        <taxon>Epilachnini</taxon>
        <taxon>Henosepilachna</taxon>
    </lineage>
</organism>
<evidence type="ECO:0000313" key="4">
    <source>
        <dbReference type="Proteomes" id="UP001431783"/>
    </source>
</evidence>
<dbReference type="PANTHER" id="PTHR23161:SF2">
    <property type="entry name" value="PROTEIN CIP2A"/>
    <property type="match status" value="1"/>
</dbReference>
<comment type="caution">
    <text evidence="3">The sequence shown here is derived from an EMBL/GenBank/DDBJ whole genome shotgun (WGS) entry which is preliminary data.</text>
</comment>
<dbReference type="SUPFAM" id="SSF48371">
    <property type="entry name" value="ARM repeat"/>
    <property type="match status" value="1"/>
</dbReference>
<protein>
    <recommendedName>
        <fullName evidence="2">CIP2A N-terminal domain-containing protein</fullName>
    </recommendedName>
</protein>
<feature type="coiled-coil region" evidence="1">
    <location>
        <begin position="715"/>
        <end position="819"/>
    </location>
</feature>
<dbReference type="InterPro" id="IPR011989">
    <property type="entry name" value="ARM-like"/>
</dbReference>
<dbReference type="InterPro" id="IPR042510">
    <property type="entry name" value="CIP2A"/>
</dbReference>
<proteinExistence type="predicted"/>
<reference evidence="3 4" key="1">
    <citation type="submission" date="2023-03" db="EMBL/GenBank/DDBJ databases">
        <title>Genome insight into feeding habits of ladybird beetles.</title>
        <authorList>
            <person name="Li H.-S."/>
            <person name="Huang Y.-H."/>
            <person name="Pang H."/>
        </authorList>
    </citation>
    <scope>NUCLEOTIDE SEQUENCE [LARGE SCALE GENOMIC DNA]</scope>
    <source>
        <strain evidence="3">SYSU_2023b</strain>
        <tissue evidence="3">Whole body</tissue>
    </source>
</reference>
<accession>A0AAW1V4U6</accession>
<dbReference type="EMBL" id="JARQZJ010000121">
    <property type="protein sequence ID" value="KAK9887752.1"/>
    <property type="molecule type" value="Genomic_DNA"/>
</dbReference>
<dbReference type="InterPro" id="IPR016024">
    <property type="entry name" value="ARM-type_fold"/>
</dbReference>
<evidence type="ECO:0000259" key="2">
    <source>
        <dbReference type="Pfam" id="PF21044"/>
    </source>
</evidence>
<dbReference type="AlphaFoldDB" id="A0AAW1V4U6"/>
<gene>
    <name evidence="3" type="ORF">WA026_000067</name>
</gene>
<evidence type="ECO:0000313" key="3">
    <source>
        <dbReference type="EMBL" id="KAK9887752.1"/>
    </source>
</evidence>